<protein>
    <recommendedName>
        <fullName evidence="3">Nucleotidyltransferase-like protein</fullName>
    </recommendedName>
</protein>
<accession>A0ABU1U1L0</accession>
<evidence type="ECO:0000313" key="2">
    <source>
        <dbReference type="Proteomes" id="UP001258181"/>
    </source>
</evidence>
<reference evidence="1 2" key="1">
    <citation type="submission" date="2023-07" db="EMBL/GenBank/DDBJ databases">
        <title>Sorghum-associated microbial communities from plants grown in Nebraska, USA.</title>
        <authorList>
            <person name="Schachtman D."/>
        </authorList>
    </citation>
    <scope>NUCLEOTIDE SEQUENCE [LARGE SCALE GENOMIC DNA]</scope>
    <source>
        <strain evidence="1 2">BE211</strain>
    </source>
</reference>
<sequence length="362" mass="43006">MDQSIIQSLFDENVKLPPDDSVYQDLMRRNDFLTIGATVYSLLKKHNKLHLTPEFFQNKLKEIYTDTFYKNIFIKNQTKQLLNEFENQRIEVIPLKGPLFTEKYFGDIGARFSSDIDLLIRKKDLDKAAACIRKLGFSNEKIEVPSHFNRGFYKELPDSPCPLAVELHWNLVDEHTSNINLEVIWKDSEAYQSRYTYVKELSDYHTFYMIVLHGWRHNLDSLKYDFDIIQMITVLSNSLVFERLIADAEIQLTKRRLIRTLSILYKRYPFLTSVKTFPNLIHKKAAAIPEEKTFKRYAAFLDYQFLSYDSFGHRMRELKLWFFPSKKEISFLLGRKSGSSLFDNYVILYKKRLFTILKVFWP</sequence>
<dbReference type="InterPro" id="IPR039498">
    <property type="entry name" value="NTP_transf_5"/>
</dbReference>
<evidence type="ECO:0000313" key="1">
    <source>
        <dbReference type="EMBL" id="MDR7073349.1"/>
    </source>
</evidence>
<evidence type="ECO:0008006" key="3">
    <source>
        <dbReference type="Google" id="ProtNLM"/>
    </source>
</evidence>
<dbReference type="Proteomes" id="UP001258181">
    <property type="component" value="Unassembled WGS sequence"/>
</dbReference>
<name>A0ABU1U1L0_9BACL</name>
<comment type="caution">
    <text evidence="1">The sequence shown here is derived from an EMBL/GenBank/DDBJ whole genome shotgun (WGS) entry which is preliminary data.</text>
</comment>
<gene>
    <name evidence="1" type="ORF">J2X07_002335</name>
</gene>
<proteinExistence type="predicted"/>
<dbReference type="RefSeq" id="WP_310258848.1">
    <property type="nucleotide sequence ID" value="NZ_JAVDWA010000003.1"/>
</dbReference>
<keyword evidence="2" id="KW-1185">Reference proteome</keyword>
<organism evidence="1 2">
    <name type="scientific">Fictibacillus barbaricus</name>
    <dbReference type="NCBI Taxonomy" id="182136"/>
    <lineage>
        <taxon>Bacteria</taxon>
        <taxon>Bacillati</taxon>
        <taxon>Bacillota</taxon>
        <taxon>Bacilli</taxon>
        <taxon>Bacillales</taxon>
        <taxon>Fictibacillaceae</taxon>
        <taxon>Fictibacillus</taxon>
    </lineage>
</organism>
<dbReference type="EMBL" id="JAVDWA010000003">
    <property type="protein sequence ID" value="MDR7073349.1"/>
    <property type="molecule type" value="Genomic_DNA"/>
</dbReference>
<dbReference type="Pfam" id="PF14907">
    <property type="entry name" value="NTP_transf_5"/>
    <property type="match status" value="1"/>
</dbReference>